<dbReference type="EMBL" id="OZ075117">
    <property type="protein sequence ID" value="CAL5084093.1"/>
    <property type="molecule type" value="Genomic_DNA"/>
</dbReference>
<dbReference type="InterPro" id="IPR003690">
    <property type="entry name" value="MTERF"/>
</dbReference>
<comment type="similarity">
    <text evidence="1">Belongs to the mTERF family.</text>
</comment>
<accession>A0ABC9G0R0</accession>
<keyword evidence="3" id="KW-0809">Transit peptide</keyword>
<dbReference type="Pfam" id="PF02536">
    <property type="entry name" value="mTERF"/>
    <property type="match status" value="1"/>
</dbReference>
<dbReference type="AlphaFoldDB" id="A0ABC9G0R0"/>
<reference evidence="5" key="1">
    <citation type="submission" date="2024-06" db="EMBL/GenBank/DDBJ databases">
        <authorList>
            <person name="Ryan C."/>
        </authorList>
    </citation>
    <scope>NUCLEOTIDE SEQUENCE [LARGE SCALE GENOMIC DNA]</scope>
</reference>
<protein>
    <submittedName>
        <fullName evidence="4">Uncharacterized protein</fullName>
    </submittedName>
</protein>
<evidence type="ECO:0000313" key="4">
    <source>
        <dbReference type="EMBL" id="CAL5084093.1"/>
    </source>
</evidence>
<name>A0ABC9G0R0_9POAL</name>
<dbReference type="InterPro" id="IPR038538">
    <property type="entry name" value="MTERF_sf"/>
</dbReference>
<dbReference type="GO" id="GO:0006353">
    <property type="term" value="P:DNA-templated transcription termination"/>
    <property type="evidence" value="ECO:0007669"/>
    <property type="project" value="UniProtKB-KW"/>
</dbReference>
<dbReference type="Gene3D" id="1.25.70.10">
    <property type="entry name" value="Transcription termination factor 3, mitochondrial"/>
    <property type="match status" value="2"/>
</dbReference>
<evidence type="ECO:0000256" key="1">
    <source>
        <dbReference type="ARBA" id="ARBA00007692"/>
    </source>
</evidence>
<dbReference type="PANTHER" id="PTHR13068">
    <property type="entry name" value="CGI-12 PROTEIN-RELATED"/>
    <property type="match status" value="1"/>
</dbReference>
<keyword evidence="2" id="KW-0805">Transcription regulation</keyword>
<dbReference type="SMART" id="SM00733">
    <property type="entry name" value="Mterf"/>
    <property type="match status" value="4"/>
</dbReference>
<sequence>MVAFHLRATLSRILRSPSRLPTSPYALPLFSPHRHSLLSYSAAAAAASSSGSFAVEDYLVSRLGLTPAQAHKAAAKLSHLRSSAKPEAVLAYLDSTLGIPAADVGRAVVIEPRFLCAKVEKTLAPRIADLHDLGLSRDEIARLVALAPGSFHSRWHNSILSADLDKIARPNVAFLRQYDLNISDIAGASLYHTRLLTMNPELLKEAVQRVEELGINCGTRMLRQALPVVAFTDRDVLAKKMQLLHNIGFSKDDVLTLAKKQPIVLALSEQKLQGNLDFLMNDVGLEVPYIVPRPVLLKYSVERRLLPRRWLLKVLKEKGLLKFELDYYVTASMAEKEFVEKFVHPFKNHVPGLANDYASKCLGKAADGVA</sequence>
<reference evidence="4 5" key="2">
    <citation type="submission" date="2024-10" db="EMBL/GenBank/DDBJ databases">
        <authorList>
            <person name="Ryan C."/>
        </authorList>
    </citation>
    <scope>NUCLEOTIDE SEQUENCE [LARGE SCALE GENOMIC DNA]</scope>
</reference>
<proteinExistence type="inferred from homology"/>
<dbReference type="PANTHER" id="PTHR13068:SF83">
    <property type="entry name" value="OS06G0224500 PROTEIN"/>
    <property type="match status" value="1"/>
</dbReference>
<gene>
    <name evidence="4" type="ORF">URODEC1_LOCUS110334</name>
</gene>
<keyword evidence="5" id="KW-1185">Reference proteome</keyword>
<evidence type="ECO:0000313" key="5">
    <source>
        <dbReference type="Proteomes" id="UP001497457"/>
    </source>
</evidence>
<evidence type="ECO:0000256" key="3">
    <source>
        <dbReference type="ARBA" id="ARBA00022946"/>
    </source>
</evidence>
<dbReference type="Proteomes" id="UP001497457">
    <property type="component" value="Chromosome 7b"/>
</dbReference>
<keyword evidence="2" id="KW-0806">Transcription termination</keyword>
<dbReference type="FunFam" id="1.25.70.10:FF:000001">
    <property type="entry name" value="Mitochondrial transcription termination factor-like"/>
    <property type="match status" value="1"/>
</dbReference>
<keyword evidence="2" id="KW-0804">Transcription</keyword>
<evidence type="ECO:0000256" key="2">
    <source>
        <dbReference type="ARBA" id="ARBA00022472"/>
    </source>
</evidence>
<organism evidence="4 5">
    <name type="scientific">Urochloa decumbens</name>
    <dbReference type="NCBI Taxonomy" id="240449"/>
    <lineage>
        <taxon>Eukaryota</taxon>
        <taxon>Viridiplantae</taxon>
        <taxon>Streptophyta</taxon>
        <taxon>Embryophyta</taxon>
        <taxon>Tracheophyta</taxon>
        <taxon>Spermatophyta</taxon>
        <taxon>Magnoliopsida</taxon>
        <taxon>Liliopsida</taxon>
        <taxon>Poales</taxon>
        <taxon>Poaceae</taxon>
        <taxon>PACMAD clade</taxon>
        <taxon>Panicoideae</taxon>
        <taxon>Panicodae</taxon>
        <taxon>Paniceae</taxon>
        <taxon>Melinidinae</taxon>
        <taxon>Urochloa</taxon>
    </lineage>
</organism>